<gene>
    <name evidence="3" type="ORF">GCM10011322_46840</name>
</gene>
<evidence type="ECO:0000259" key="2">
    <source>
        <dbReference type="PROSITE" id="PS50222"/>
    </source>
</evidence>
<dbReference type="Proteomes" id="UP000600449">
    <property type="component" value="Unassembled WGS sequence"/>
</dbReference>
<sequence length="144" mass="15605">MRKECIRLLAVAGFATSLMMTSAIAQEAFSDWDADGNGSISMEEFETNFGGDTGVFYSWDTNDDNSIGPDELSAGLGDNATAFNERFGDDAFTEWDEDADGMLTETEFNEGVYAGYDADDSGVIEEPEYGDLGDDVGDEGFFDI</sequence>
<dbReference type="InterPro" id="IPR002048">
    <property type="entry name" value="EF_hand_dom"/>
</dbReference>
<dbReference type="InterPro" id="IPR011992">
    <property type="entry name" value="EF-hand-dom_pair"/>
</dbReference>
<dbReference type="EMBL" id="BMMF01000020">
    <property type="protein sequence ID" value="GGK54687.1"/>
    <property type="molecule type" value="Genomic_DNA"/>
</dbReference>
<reference evidence="3 4" key="1">
    <citation type="journal article" date="2014" name="Int. J. Syst. Evol. Microbiol.">
        <title>Complete genome sequence of Corynebacterium casei LMG S-19264T (=DSM 44701T), isolated from a smear-ripened cheese.</title>
        <authorList>
            <consortium name="US DOE Joint Genome Institute (JGI-PGF)"/>
            <person name="Walter F."/>
            <person name="Albersmeier A."/>
            <person name="Kalinowski J."/>
            <person name="Ruckert C."/>
        </authorList>
    </citation>
    <scope>NUCLEOTIDE SEQUENCE [LARGE SCALE GENOMIC DNA]</scope>
    <source>
        <strain evidence="3 4">CGMCC 1.9161</strain>
    </source>
</reference>
<dbReference type="InterPro" id="IPR018247">
    <property type="entry name" value="EF_Hand_1_Ca_BS"/>
</dbReference>
<dbReference type="Gene3D" id="1.10.238.10">
    <property type="entry name" value="EF-hand"/>
    <property type="match status" value="2"/>
</dbReference>
<dbReference type="PROSITE" id="PS00018">
    <property type="entry name" value="EF_HAND_1"/>
    <property type="match status" value="3"/>
</dbReference>
<name>A0A917QLD1_9HYPH</name>
<dbReference type="SUPFAM" id="SSF47473">
    <property type="entry name" value="EF-hand"/>
    <property type="match status" value="1"/>
</dbReference>
<evidence type="ECO:0000256" key="1">
    <source>
        <dbReference type="SAM" id="SignalP"/>
    </source>
</evidence>
<protein>
    <recommendedName>
        <fullName evidence="2">EF-hand domain-containing protein</fullName>
    </recommendedName>
</protein>
<keyword evidence="4" id="KW-1185">Reference proteome</keyword>
<keyword evidence="1" id="KW-0732">Signal</keyword>
<organism evidence="3 4">
    <name type="scientific">Salinarimonas ramus</name>
    <dbReference type="NCBI Taxonomy" id="690164"/>
    <lineage>
        <taxon>Bacteria</taxon>
        <taxon>Pseudomonadati</taxon>
        <taxon>Pseudomonadota</taxon>
        <taxon>Alphaproteobacteria</taxon>
        <taxon>Hyphomicrobiales</taxon>
        <taxon>Salinarimonadaceae</taxon>
        <taxon>Salinarimonas</taxon>
    </lineage>
</organism>
<dbReference type="AlphaFoldDB" id="A0A917QLD1"/>
<dbReference type="GO" id="GO:0005509">
    <property type="term" value="F:calcium ion binding"/>
    <property type="evidence" value="ECO:0007669"/>
    <property type="project" value="InterPro"/>
</dbReference>
<proteinExistence type="predicted"/>
<accession>A0A917QLD1</accession>
<feature type="chain" id="PRO_5038125650" description="EF-hand domain-containing protein" evidence="1">
    <location>
        <begin position="26"/>
        <end position="144"/>
    </location>
</feature>
<dbReference type="Pfam" id="PF13202">
    <property type="entry name" value="EF-hand_5"/>
    <property type="match status" value="1"/>
</dbReference>
<feature type="domain" description="EF-hand" evidence="2">
    <location>
        <begin position="20"/>
        <end position="55"/>
    </location>
</feature>
<comment type="caution">
    <text evidence="3">The sequence shown here is derived from an EMBL/GenBank/DDBJ whole genome shotgun (WGS) entry which is preliminary data.</text>
</comment>
<feature type="signal peptide" evidence="1">
    <location>
        <begin position="1"/>
        <end position="25"/>
    </location>
</feature>
<evidence type="ECO:0000313" key="4">
    <source>
        <dbReference type="Proteomes" id="UP000600449"/>
    </source>
</evidence>
<dbReference type="RefSeq" id="WP_188915713.1">
    <property type="nucleotide sequence ID" value="NZ_BMMF01000020.1"/>
</dbReference>
<evidence type="ECO:0000313" key="3">
    <source>
        <dbReference type="EMBL" id="GGK54687.1"/>
    </source>
</evidence>
<dbReference type="PROSITE" id="PS50222">
    <property type="entry name" value="EF_HAND_2"/>
    <property type="match status" value="1"/>
</dbReference>